<evidence type="ECO:0000256" key="1">
    <source>
        <dbReference type="SAM" id="MobiDB-lite"/>
    </source>
</evidence>
<dbReference type="Proteomes" id="UP000694421">
    <property type="component" value="Unplaced"/>
</dbReference>
<evidence type="ECO:0000313" key="2">
    <source>
        <dbReference type="Ensembl" id="ENSSMRP00000022514.1"/>
    </source>
</evidence>
<dbReference type="GO" id="GO:0000981">
    <property type="term" value="F:DNA-binding transcription factor activity, RNA polymerase II-specific"/>
    <property type="evidence" value="ECO:0007669"/>
    <property type="project" value="TreeGrafter"/>
</dbReference>
<reference evidence="2" key="2">
    <citation type="submission" date="2025-09" db="UniProtKB">
        <authorList>
            <consortium name="Ensembl"/>
        </authorList>
    </citation>
    <scope>IDENTIFICATION</scope>
</reference>
<feature type="compositionally biased region" description="Basic and acidic residues" evidence="1">
    <location>
        <begin position="10"/>
        <end position="23"/>
    </location>
</feature>
<organism evidence="2 3">
    <name type="scientific">Salvator merianae</name>
    <name type="common">Argentine black and white tegu</name>
    <name type="synonym">Tupinambis merianae</name>
    <dbReference type="NCBI Taxonomy" id="96440"/>
    <lineage>
        <taxon>Eukaryota</taxon>
        <taxon>Metazoa</taxon>
        <taxon>Chordata</taxon>
        <taxon>Craniata</taxon>
        <taxon>Vertebrata</taxon>
        <taxon>Euteleostomi</taxon>
        <taxon>Lepidosauria</taxon>
        <taxon>Squamata</taxon>
        <taxon>Bifurcata</taxon>
        <taxon>Unidentata</taxon>
        <taxon>Episquamata</taxon>
        <taxon>Laterata</taxon>
        <taxon>Teiioidea</taxon>
        <taxon>Teiidae</taxon>
        <taxon>Salvator</taxon>
    </lineage>
</organism>
<dbReference type="GO" id="GO:0003677">
    <property type="term" value="F:DNA binding"/>
    <property type="evidence" value="ECO:0007669"/>
    <property type="project" value="UniProtKB-KW"/>
</dbReference>
<dbReference type="Ensembl" id="ENSSMRT00000026335.1">
    <property type="protein sequence ID" value="ENSSMRP00000022514.1"/>
    <property type="gene ID" value="ENSSMRG00000017496.1"/>
</dbReference>
<evidence type="ECO:0000313" key="3">
    <source>
        <dbReference type="Proteomes" id="UP000694421"/>
    </source>
</evidence>
<dbReference type="InterPro" id="IPR052251">
    <property type="entry name" value="GH-ZnFinger_Regulators"/>
</dbReference>
<dbReference type="GO" id="GO:0008270">
    <property type="term" value="F:zinc ion binding"/>
    <property type="evidence" value="ECO:0007669"/>
    <property type="project" value="UniProtKB-KW"/>
</dbReference>
<protein>
    <submittedName>
        <fullName evidence="2">Zinc finger protein 292</fullName>
    </submittedName>
</protein>
<reference evidence="2" key="1">
    <citation type="submission" date="2025-08" db="UniProtKB">
        <authorList>
            <consortium name="Ensembl"/>
        </authorList>
    </citation>
    <scope>IDENTIFICATION</scope>
</reference>
<dbReference type="PANTHER" id="PTHR15507:SF14">
    <property type="entry name" value="ZINC FINGER PROTEIN 292"/>
    <property type="match status" value="1"/>
</dbReference>
<dbReference type="GO" id="GO:0005634">
    <property type="term" value="C:nucleus"/>
    <property type="evidence" value="ECO:0007669"/>
    <property type="project" value="UniProtKB-SubCell"/>
</dbReference>
<proteinExistence type="predicted"/>
<accession>A0A8D0DVI4</accession>
<dbReference type="GeneTree" id="ENSGT00950000183034"/>
<dbReference type="PANTHER" id="PTHR15507">
    <property type="entry name" value="ZINC FINGER PROTEIN RLF"/>
    <property type="match status" value="1"/>
</dbReference>
<keyword evidence="3" id="KW-1185">Reference proteome</keyword>
<dbReference type="AlphaFoldDB" id="A0A8D0DVI4"/>
<feature type="region of interest" description="Disordered" evidence="1">
    <location>
        <begin position="1"/>
        <end position="23"/>
    </location>
</feature>
<name>A0A8D0DVI4_SALMN</name>
<sequence length="182" mass="20776">MADEEAEQDSGSRDESGLLDTPRLKQRLEALETGLRESRESAVEAATEYCQQLCQTLLEYAENWKTFEDPLPLLEVYTEAIHSYVKARPHLTSECANVVFVLERLALSYAELLLCLPLELPENQWKEIQSFVQMTHAKLMENGSHQLHFLSYLAQEKGSWKNPVLCSILSEESLDQDAGKMR</sequence>